<evidence type="ECO:0000256" key="5">
    <source>
        <dbReference type="ARBA" id="ARBA00022729"/>
    </source>
</evidence>
<dbReference type="PANTHER" id="PTHR30024">
    <property type="entry name" value="ALIPHATIC SULFONATES-BINDING PROTEIN-RELATED"/>
    <property type="match status" value="1"/>
</dbReference>
<keyword evidence="12" id="KW-1185">Reference proteome</keyword>
<dbReference type="GO" id="GO:0042597">
    <property type="term" value="C:periplasmic space"/>
    <property type="evidence" value="ECO:0007669"/>
    <property type="project" value="UniProtKB-SubCell"/>
</dbReference>
<evidence type="ECO:0000256" key="7">
    <source>
        <dbReference type="ARBA" id="ARBA00023136"/>
    </source>
</evidence>
<name>A0A3D8T3L9_9EURO</name>
<dbReference type="InterPro" id="IPR054364">
    <property type="entry name" value="Ca3427-like_PBP2"/>
</dbReference>
<comment type="caution">
    <text evidence="11">The sequence shown here is derived from an EMBL/GenBank/DDBJ whole genome shotgun (WGS) entry which is preliminary data.</text>
</comment>
<dbReference type="Pfam" id="PF22384">
    <property type="entry name" value="PBP2_Ca3427_like"/>
    <property type="match status" value="1"/>
</dbReference>
<reference evidence="11 12" key="1">
    <citation type="journal article" date="2018" name="IMA Fungus">
        <title>IMA Genome-F 9: Draft genome sequence of Annulohypoxylon stygium, Aspergillus mulundensis, Berkeleyomyces basicola (syn. Thielaviopsis basicola), Ceratocystis smalleyi, two Cercospora beticola strains, Coleophoma cylindrospora, Fusarium fracticaudum, Phialophora cf. hyalina, and Morchella septimelata.</title>
        <authorList>
            <person name="Wingfield B.D."/>
            <person name="Bills G.F."/>
            <person name="Dong Y."/>
            <person name="Huang W."/>
            <person name="Nel W.J."/>
            <person name="Swalarsk-Parry B.S."/>
            <person name="Vaghefi N."/>
            <person name="Wilken P.M."/>
            <person name="An Z."/>
            <person name="de Beer Z.W."/>
            <person name="De Vos L."/>
            <person name="Chen L."/>
            <person name="Duong T.A."/>
            <person name="Gao Y."/>
            <person name="Hammerbacher A."/>
            <person name="Kikkert J.R."/>
            <person name="Li Y."/>
            <person name="Li H."/>
            <person name="Li K."/>
            <person name="Li Q."/>
            <person name="Liu X."/>
            <person name="Ma X."/>
            <person name="Naidoo K."/>
            <person name="Pethybridge S.J."/>
            <person name="Sun J."/>
            <person name="Steenkamp E.T."/>
            <person name="van der Nest M.A."/>
            <person name="van Wyk S."/>
            <person name="Wingfield M.J."/>
            <person name="Xiong C."/>
            <person name="Yue Q."/>
            <person name="Zhang X."/>
        </authorList>
    </citation>
    <scope>NUCLEOTIDE SEQUENCE [LARGE SCALE GENOMIC DNA]</scope>
    <source>
        <strain evidence="11 12">DSM 5745</strain>
    </source>
</reference>
<dbReference type="GeneID" id="38110811"/>
<keyword evidence="7 8" id="KW-0472">Membrane</keyword>
<dbReference type="Proteomes" id="UP000256690">
    <property type="component" value="Unassembled WGS sequence"/>
</dbReference>
<organism evidence="11 12">
    <name type="scientific">Aspergillus mulundensis</name>
    <dbReference type="NCBI Taxonomy" id="1810919"/>
    <lineage>
        <taxon>Eukaryota</taxon>
        <taxon>Fungi</taxon>
        <taxon>Dikarya</taxon>
        <taxon>Ascomycota</taxon>
        <taxon>Pezizomycotina</taxon>
        <taxon>Eurotiomycetes</taxon>
        <taxon>Eurotiomycetidae</taxon>
        <taxon>Eurotiales</taxon>
        <taxon>Aspergillaceae</taxon>
        <taxon>Aspergillus</taxon>
        <taxon>Aspergillus subgen. Nidulantes</taxon>
    </lineage>
</organism>
<comment type="subcellular location">
    <subcellularLocation>
        <location evidence="1">Membrane</location>
        <topology evidence="1">Multi-pass membrane protein</topology>
    </subcellularLocation>
    <subcellularLocation>
        <location evidence="2">Periplasm</location>
    </subcellularLocation>
</comment>
<feature type="domain" description="Ca3427-like PBP 2" evidence="10">
    <location>
        <begin position="283"/>
        <end position="386"/>
    </location>
</feature>
<feature type="signal peptide" evidence="9">
    <location>
        <begin position="1"/>
        <end position="23"/>
    </location>
</feature>
<evidence type="ECO:0000256" key="1">
    <source>
        <dbReference type="ARBA" id="ARBA00004141"/>
    </source>
</evidence>
<dbReference type="GO" id="GO:0016020">
    <property type="term" value="C:membrane"/>
    <property type="evidence" value="ECO:0007669"/>
    <property type="project" value="UniProtKB-SubCell"/>
</dbReference>
<dbReference type="AlphaFoldDB" id="A0A3D8T3L9"/>
<comment type="similarity">
    <text evidence="3">Belongs to the bacterial solute-binding protein SsuA/TauA family.</text>
</comment>
<dbReference type="FunFam" id="1.20.1280.290:FF:000005">
    <property type="entry name" value="PQ-loop repeat-containing protein 1"/>
    <property type="match status" value="1"/>
</dbReference>
<dbReference type="Gene3D" id="3.40.190.10">
    <property type="entry name" value="Periplasmic binding protein-like II"/>
    <property type="match status" value="2"/>
</dbReference>
<dbReference type="SMART" id="SM00679">
    <property type="entry name" value="CTNS"/>
    <property type="match status" value="1"/>
</dbReference>
<dbReference type="PANTHER" id="PTHR30024:SF47">
    <property type="entry name" value="TAURINE-BINDING PERIPLASMIC PROTEIN"/>
    <property type="match status" value="1"/>
</dbReference>
<dbReference type="InterPro" id="IPR006603">
    <property type="entry name" value="PQ-loop_rpt"/>
</dbReference>
<dbReference type="OrthoDB" id="1363at2759"/>
<evidence type="ECO:0000256" key="6">
    <source>
        <dbReference type="ARBA" id="ARBA00022989"/>
    </source>
</evidence>
<keyword evidence="6 8" id="KW-1133">Transmembrane helix</keyword>
<dbReference type="RefSeq" id="XP_026608302.1">
    <property type="nucleotide sequence ID" value="XM_026742457.1"/>
</dbReference>
<proteinExistence type="inferred from homology"/>
<evidence type="ECO:0000256" key="3">
    <source>
        <dbReference type="ARBA" id="ARBA00010742"/>
    </source>
</evidence>
<dbReference type="SUPFAM" id="SSF53850">
    <property type="entry name" value="Periplasmic binding protein-like II"/>
    <property type="match status" value="1"/>
</dbReference>
<protein>
    <recommendedName>
        <fullName evidence="10">Ca3427-like PBP 2 domain-containing protein</fullName>
    </recommendedName>
</protein>
<dbReference type="EMBL" id="PVWQ01000001">
    <property type="protein sequence ID" value="RDW93119.1"/>
    <property type="molecule type" value="Genomic_DNA"/>
</dbReference>
<keyword evidence="4 8" id="KW-0812">Transmembrane</keyword>
<feature type="transmembrane region" description="Helical" evidence="8">
    <location>
        <begin position="123"/>
        <end position="142"/>
    </location>
</feature>
<evidence type="ECO:0000256" key="9">
    <source>
        <dbReference type="SAM" id="SignalP"/>
    </source>
</evidence>
<evidence type="ECO:0000256" key="4">
    <source>
        <dbReference type="ARBA" id="ARBA00022692"/>
    </source>
</evidence>
<evidence type="ECO:0000256" key="2">
    <source>
        <dbReference type="ARBA" id="ARBA00004418"/>
    </source>
</evidence>
<evidence type="ECO:0000313" key="12">
    <source>
        <dbReference type="Proteomes" id="UP000256690"/>
    </source>
</evidence>
<evidence type="ECO:0000313" key="11">
    <source>
        <dbReference type="EMBL" id="RDW93119.1"/>
    </source>
</evidence>
<dbReference type="STRING" id="1810919.A0A3D8T3L9"/>
<evidence type="ECO:0000256" key="8">
    <source>
        <dbReference type="SAM" id="Phobius"/>
    </source>
</evidence>
<dbReference type="Gene3D" id="1.20.1280.290">
    <property type="match status" value="1"/>
</dbReference>
<sequence length="502" mass="55505">MALLAQAVLTIAVQLVLLKVALDNRPAPGQKSGVEHIPFSGVDDRGFARPYDFWQWKNGRPYWLFLAYFTGALAFIHIFLTPISSSPTYISLLGYWGLAVEAVLPLPQVIANYRSRSCKGFRVSVVAAWILGDVMKLSYFFTSEQVIPWAFRMCAIFQFICDSFLGIQFWMYSQGPPRAALNPQQRLENEIPLEEKDIQHYLAPLHLALRHPSASSLPFKIALTPFPSGTGHMITSLRSGEIDVAIGLTEGWVAGLAGKQAPQDEKERGYKVVGQWVETPLRWAIVTGRNRDELTGVENLEGGRVGVSRMGSGSHIMSFVLAQQRGWNSTSLTPVVTGPFGALRDGVTGNNLEANKPSSEFFMWEHFTTKPYFHAPDSPLKKIGEIFTPWPSWMIVASTSVFSAPETDERLKQLFALLDEGVREFQNDLGRVVKLLGTGELGCTYGAEDAGEWIKDVRFAEGVRGVDEKVVKGVVDVLKVAGVIEEGLQDGEAVKRVVGISR</sequence>
<accession>A0A3D8T3L9</accession>
<dbReference type="Pfam" id="PF04193">
    <property type="entry name" value="PQ-loop"/>
    <property type="match status" value="1"/>
</dbReference>
<keyword evidence="5 9" id="KW-0732">Signal</keyword>
<gene>
    <name evidence="11" type="ORF">DSM5745_00441</name>
</gene>
<evidence type="ECO:0000259" key="10">
    <source>
        <dbReference type="Pfam" id="PF22384"/>
    </source>
</evidence>
<feature type="chain" id="PRO_5017674755" description="Ca3427-like PBP 2 domain-containing protein" evidence="9">
    <location>
        <begin position="24"/>
        <end position="502"/>
    </location>
</feature>
<feature type="transmembrane region" description="Helical" evidence="8">
    <location>
        <begin position="62"/>
        <end position="80"/>
    </location>
</feature>
<feature type="transmembrane region" description="Helical" evidence="8">
    <location>
        <begin position="92"/>
        <end position="111"/>
    </location>
</feature>